<gene>
    <name evidence="12" type="ORF">CG50_08535</name>
</gene>
<protein>
    <submittedName>
        <fullName evidence="12">Molybdenum ABC transporter ATP-binding protein</fullName>
    </submittedName>
</protein>
<dbReference type="InterPro" id="IPR004606">
    <property type="entry name" value="Mop_domain"/>
</dbReference>
<dbReference type="SUPFAM" id="SSF50331">
    <property type="entry name" value="MOP-like"/>
    <property type="match status" value="1"/>
</dbReference>
<evidence type="ECO:0000256" key="5">
    <source>
        <dbReference type="ARBA" id="ARBA00022741"/>
    </source>
</evidence>
<dbReference type="PROSITE" id="PS51866">
    <property type="entry name" value="MOP"/>
    <property type="match status" value="1"/>
</dbReference>
<evidence type="ECO:0000256" key="4">
    <source>
        <dbReference type="ARBA" id="ARBA00022519"/>
    </source>
</evidence>
<evidence type="ECO:0000259" key="10">
    <source>
        <dbReference type="PROSITE" id="PS50893"/>
    </source>
</evidence>
<dbReference type="GO" id="GO:0015098">
    <property type="term" value="F:molybdate ion transmembrane transporter activity"/>
    <property type="evidence" value="ECO:0007669"/>
    <property type="project" value="InterPro"/>
</dbReference>
<evidence type="ECO:0000256" key="1">
    <source>
        <dbReference type="ARBA" id="ARBA00022448"/>
    </source>
</evidence>
<evidence type="ECO:0000256" key="2">
    <source>
        <dbReference type="ARBA" id="ARBA00022475"/>
    </source>
</evidence>
<evidence type="ECO:0000313" key="13">
    <source>
        <dbReference type="Proteomes" id="UP000028824"/>
    </source>
</evidence>
<keyword evidence="4" id="KW-0997">Cell inner membrane</keyword>
<organism evidence="12 13">
    <name type="scientific">Paenirhodobacter enshiensis</name>
    <dbReference type="NCBI Taxonomy" id="1105367"/>
    <lineage>
        <taxon>Bacteria</taxon>
        <taxon>Pseudomonadati</taxon>
        <taxon>Pseudomonadota</taxon>
        <taxon>Alphaproteobacteria</taxon>
        <taxon>Rhodobacterales</taxon>
        <taxon>Rhodobacter group</taxon>
        <taxon>Paenirhodobacter</taxon>
    </lineage>
</organism>
<evidence type="ECO:0000259" key="11">
    <source>
        <dbReference type="PROSITE" id="PS51866"/>
    </source>
</evidence>
<dbReference type="Pfam" id="PF03459">
    <property type="entry name" value="TOBE"/>
    <property type="match status" value="1"/>
</dbReference>
<dbReference type="InterPro" id="IPR050334">
    <property type="entry name" value="Molybdenum_import_ModC"/>
</dbReference>
<dbReference type="InterPro" id="IPR003593">
    <property type="entry name" value="AAA+_ATPase"/>
</dbReference>
<evidence type="ECO:0000313" key="12">
    <source>
        <dbReference type="EMBL" id="KFI29672.1"/>
    </source>
</evidence>
<dbReference type="Pfam" id="PF00005">
    <property type="entry name" value="ABC_tran"/>
    <property type="match status" value="1"/>
</dbReference>
<keyword evidence="2" id="KW-1003">Cell membrane</keyword>
<dbReference type="InterPro" id="IPR003439">
    <property type="entry name" value="ABC_transporter-like_ATP-bd"/>
</dbReference>
<dbReference type="PROSITE" id="PS00211">
    <property type="entry name" value="ABC_TRANSPORTER_1"/>
    <property type="match status" value="1"/>
</dbReference>
<keyword evidence="7" id="KW-1278">Translocase</keyword>
<keyword evidence="5" id="KW-0547">Nucleotide-binding</keyword>
<evidence type="ECO:0000256" key="6">
    <source>
        <dbReference type="ARBA" id="ARBA00022840"/>
    </source>
</evidence>
<keyword evidence="3 9" id="KW-0500">Molybdenum</keyword>
<dbReference type="InterPro" id="IPR005116">
    <property type="entry name" value="Transp-assoc_OB_typ1"/>
</dbReference>
<dbReference type="Proteomes" id="UP000028824">
    <property type="component" value="Unassembled WGS sequence"/>
</dbReference>
<dbReference type="OrthoDB" id="9802264at2"/>
<dbReference type="InterPro" id="IPR017871">
    <property type="entry name" value="ABC_transporter-like_CS"/>
</dbReference>
<feature type="domain" description="Mop" evidence="11">
    <location>
        <begin position="291"/>
        <end position="358"/>
    </location>
</feature>
<dbReference type="InterPro" id="IPR011868">
    <property type="entry name" value="ModC_ABC_ATP-bd"/>
</dbReference>
<dbReference type="PANTHER" id="PTHR43514">
    <property type="entry name" value="ABC TRANSPORTER I FAMILY MEMBER 10"/>
    <property type="match status" value="1"/>
</dbReference>
<keyword evidence="13" id="KW-1185">Reference proteome</keyword>
<accession>A0A086Y5X2</accession>
<sequence length="362" mass="37813">MQLELSLRHDFGSFDIDVAFTAPKGVTALFGPSGAGKTTVIDAVAGLLRPQHGKVVANGDVLLDTAAGVFLAPNRRRIGYVFQEPRLFPHLSVRSNLLYGQRFAPRAAEGQDFDKVTAMLGIGALLDRRPGALSGGEKARVSIGRALLSKPRLLLLDEPLAALDAARREEILPFIERLRDAGLPVLLVSHSIGEVARLAQTVVLLRNGRVVAAGPAATLFADPSLAASLGGAEAGTVIPARVAGTEPDGLIRLDTAGGPVFVTDAPTTPGTALRLRIHASDVIVSRTRPEGLSALNILAGHVRRIEADPDGRAFVEIAIAEGQSILSRLTQRSVAALGLAPGVACHAILKTVALSRDDLGAA</sequence>
<dbReference type="NCBIfam" id="TIGR02142">
    <property type="entry name" value="modC_ABC"/>
    <property type="match status" value="1"/>
</dbReference>
<dbReference type="InterPro" id="IPR008995">
    <property type="entry name" value="Mo/tungstate-bd_C_term_dom"/>
</dbReference>
<reference evidence="12 13" key="1">
    <citation type="submission" date="2014-03" db="EMBL/GenBank/DDBJ databases">
        <title>Genome of Paenirhodobacter enshiensis DW2-9.</title>
        <authorList>
            <person name="Wang D."/>
            <person name="Wang G."/>
        </authorList>
    </citation>
    <scope>NUCLEOTIDE SEQUENCE [LARGE SCALE GENOMIC DNA]</scope>
    <source>
        <strain evidence="12 13">DW2-9</strain>
    </source>
</reference>
<dbReference type="SUPFAM" id="SSF52540">
    <property type="entry name" value="P-loop containing nucleoside triphosphate hydrolases"/>
    <property type="match status" value="1"/>
</dbReference>
<dbReference type="GO" id="GO:0016020">
    <property type="term" value="C:membrane"/>
    <property type="evidence" value="ECO:0007669"/>
    <property type="project" value="InterPro"/>
</dbReference>
<dbReference type="eggNOG" id="COG4148">
    <property type="taxonomic scope" value="Bacteria"/>
</dbReference>
<dbReference type="STRING" id="1105367.CG50_08535"/>
<dbReference type="InterPro" id="IPR027417">
    <property type="entry name" value="P-loop_NTPase"/>
</dbReference>
<keyword evidence="8" id="KW-0472">Membrane</keyword>
<name>A0A086Y5X2_9RHOB</name>
<dbReference type="Gene3D" id="3.40.50.300">
    <property type="entry name" value="P-loop containing nucleotide triphosphate hydrolases"/>
    <property type="match status" value="1"/>
</dbReference>
<dbReference type="AlphaFoldDB" id="A0A086Y5X2"/>
<dbReference type="GO" id="GO:0140359">
    <property type="term" value="F:ABC-type transporter activity"/>
    <property type="evidence" value="ECO:0007669"/>
    <property type="project" value="InterPro"/>
</dbReference>
<dbReference type="GO" id="GO:0005524">
    <property type="term" value="F:ATP binding"/>
    <property type="evidence" value="ECO:0007669"/>
    <property type="project" value="UniProtKB-KW"/>
</dbReference>
<dbReference type="Gene3D" id="2.40.50.100">
    <property type="match status" value="1"/>
</dbReference>
<proteinExistence type="predicted"/>
<evidence type="ECO:0000256" key="9">
    <source>
        <dbReference type="PROSITE-ProRule" id="PRU01213"/>
    </source>
</evidence>
<dbReference type="GO" id="GO:0016887">
    <property type="term" value="F:ATP hydrolysis activity"/>
    <property type="evidence" value="ECO:0007669"/>
    <property type="project" value="InterPro"/>
</dbReference>
<dbReference type="SMART" id="SM00382">
    <property type="entry name" value="AAA"/>
    <property type="match status" value="1"/>
</dbReference>
<comment type="caution">
    <text evidence="12">The sequence shown here is derived from an EMBL/GenBank/DDBJ whole genome shotgun (WGS) entry which is preliminary data.</text>
</comment>
<dbReference type="PROSITE" id="PS50893">
    <property type="entry name" value="ABC_TRANSPORTER_2"/>
    <property type="match status" value="1"/>
</dbReference>
<evidence type="ECO:0000256" key="8">
    <source>
        <dbReference type="ARBA" id="ARBA00023136"/>
    </source>
</evidence>
<evidence type="ECO:0000256" key="3">
    <source>
        <dbReference type="ARBA" id="ARBA00022505"/>
    </source>
</evidence>
<evidence type="ECO:0000256" key="7">
    <source>
        <dbReference type="ARBA" id="ARBA00022967"/>
    </source>
</evidence>
<dbReference type="RefSeq" id="WP_036634691.1">
    <property type="nucleotide sequence ID" value="NZ_JFZB01000003.1"/>
</dbReference>
<feature type="domain" description="ABC transporter" evidence="10">
    <location>
        <begin position="1"/>
        <end position="232"/>
    </location>
</feature>
<dbReference type="PANTHER" id="PTHR43514:SF4">
    <property type="entry name" value="ABC TRANSPORTER I FAMILY MEMBER 10"/>
    <property type="match status" value="1"/>
</dbReference>
<keyword evidence="6 12" id="KW-0067">ATP-binding</keyword>
<dbReference type="EMBL" id="JFZB01000003">
    <property type="protein sequence ID" value="KFI29672.1"/>
    <property type="molecule type" value="Genomic_DNA"/>
</dbReference>
<keyword evidence="1" id="KW-0813">Transport</keyword>